<evidence type="ECO:0000313" key="3">
    <source>
        <dbReference type="Proteomes" id="UP000029567"/>
    </source>
</evidence>
<feature type="domain" description="Serine aminopeptidase S33" evidence="1">
    <location>
        <begin position="56"/>
        <end position="296"/>
    </location>
</feature>
<dbReference type="InterPro" id="IPR000073">
    <property type="entry name" value="AB_hydrolase_1"/>
</dbReference>
<accession>A0A0E3BAN7</accession>
<gene>
    <name evidence="2" type="ORF">P245_21150</name>
</gene>
<organism evidence="2 3">
    <name type="scientific">Comamonas thiooxydans</name>
    <dbReference type="NCBI Taxonomy" id="363952"/>
    <lineage>
        <taxon>Bacteria</taxon>
        <taxon>Pseudomonadati</taxon>
        <taxon>Pseudomonadota</taxon>
        <taxon>Betaproteobacteria</taxon>
        <taxon>Burkholderiales</taxon>
        <taxon>Comamonadaceae</taxon>
        <taxon>Comamonas</taxon>
    </lineage>
</organism>
<dbReference type="Gene3D" id="3.40.50.1820">
    <property type="entry name" value="alpha/beta hydrolase"/>
    <property type="match status" value="1"/>
</dbReference>
<sequence>MSMYADQPIWREIQSFLPERYRIPLSEEPSESFWDWHGDRIHIDAYRNPNASVKAILMHGVGTNGRQMMTILGRPLAQRGYETIAADMPGYGLTEVGEGHVVTYDDWVQCGSDLIDRELARDSRPIVLYGLSAGGMLTYNVASRNRKVKGIAGMTFLDNRDRRVRDETAKNLIVSRVGAPLMSKLANTPLAKMKMPMSQAGKMSALCNSDAAMKVFMRDKTSAANAVSIAFLDSYMSHVPEVEPADFNVCPVLLTQPADDRWTPLELSEPVIGRIGKVPVRTIMLENAGHYPIEEPGLSQMVDAIDDFFREVTGTEKVR</sequence>
<dbReference type="AlphaFoldDB" id="A0A0E3BAN7"/>
<comment type="caution">
    <text evidence="2">The sequence shown here is derived from an EMBL/GenBank/DDBJ whole genome shotgun (WGS) entry which is preliminary data.</text>
</comment>
<dbReference type="InterPro" id="IPR022742">
    <property type="entry name" value="Hydrolase_4"/>
</dbReference>
<dbReference type="SUPFAM" id="SSF53474">
    <property type="entry name" value="alpha/beta-Hydrolases"/>
    <property type="match status" value="1"/>
</dbReference>
<evidence type="ECO:0000313" key="2">
    <source>
        <dbReference type="EMBL" id="KGG86095.1"/>
    </source>
</evidence>
<protein>
    <submittedName>
        <fullName evidence="2">Lysophospholipase</fullName>
    </submittedName>
</protein>
<dbReference type="RefSeq" id="WP_034382241.1">
    <property type="nucleotide sequence ID" value="NZ_AWTN01000115.1"/>
</dbReference>
<dbReference type="EMBL" id="AWTN01000115">
    <property type="protein sequence ID" value="KGG86095.1"/>
    <property type="molecule type" value="Genomic_DNA"/>
</dbReference>
<proteinExistence type="predicted"/>
<dbReference type="PANTHER" id="PTHR43689">
    <property type="entry name" value="HYDROLASE"/>
    <property type="match status" value="1"/>
</dbReference>
<dbReference type="InterPro" id="IPR029058">
    <property type="entry name" value="AB_hydrolase_fold"/>
</dbReference>
<dbReference type="Proteomes" id="UP000029567">
    <property type="component" value="Unassembled WGS sequence"/>
</dbReference>
<dbReference type="PANTHER" id="PTHR43689:SF8">
    <property type="entry name" value="ALPHA_BETA-HYDROLASES SUPERFAMILY PROTEIN"/>
    <property type="match status" value="1"/>
</dbReference>
<dbReference type="PRINTS" id="PR00111">
    <property type="entry name" value="ABHYDROLASE"/>
</dbReference>
<reference evidence="2 3" key="1">
    <citation type="submission" date="2013-09" db="EMBL/GenBank/DDBJ databases">
        <title>High correlation between genotypes and phenotypes of environmental bacteria Comamonas testosteroni strains.</title>
        <authorList>
            <person name="Liu L."/>
            <person name="Zhu W."/>
            <person name="Xia X."/>
            <person name="Xu B."/>
            <person name="Luo M."/>
            <person name="Wang G."/>
        </authorList>
    </citation>
    <scope>NUCLEOTIDE SEQUENCE [LARGE SCALE GENOMIC DNA]</scope>
    <source>
        <strain evidence="2 3">JL14</strain>
    </source>
</reference>
<name>A0A0E3BAN7_9BURK</name>
<evidence type="ECO:0000259" key="1">
    <source>
        <dbReference type="Pfam" id="PF12146"/>
    </source>
</evidence>
<dbReference type="Pfam" id="PF12146">
    <property type="entry name" value="Hydrolase_4"/>
    <property type="match status" value="1"/>
</dbReference>